<keyword evidence="6 11" id="KW-0472">Membrane</keyword>
<protein>
    <recommendedName>
        <fullName evidence="9">Coupling of ubiquitin conjugation to ER degradation protein 1</fullName>
    </recommendedName>
</protein>
<keyword evidence="3" id="KW-0833">Ubl conjugation pathway</keyword>
<dbReference type="FunFam" id="1.10.8.10:FF:000050">
    <property type="entry name" value="Related to AMFR protein"/>
    <property type="match status" value="1"/>
</dbReference>
<feature type="transmembrane region" description="Helical" evidence="11">
    <location>
        <begin position="6"/>
        <end position="28"/>
    </location>
</feature>
<evidence type="ECO:0000259" key="12">
    <source>
        <dbReference type="PROSITE" id="PS51140"/>
    </source>
</evidence>
<evidence type="ECO:0000256" key="3">
    <source>
        <dbReference type="ARBA" id="ARBA00022786"/>
    </source>
</evidence>
<dbReference type="SMART" id="SM00546">
    <property type="entry name" value="CUE"/>
    <property type="match status" value="1"/>
</dbReference>
<comment type="caution">
    <text evidence="13">The sequence shown here is derived from an EMBL/GenBank/DDBJ whole genome shotgun (WGS) entry which is preliminary data.</text>
</comment>
<name>A0AAJ0DGS7_9PEZI</name>
<proteinExistence type="inferred from homology"/>
<feature type="compositionally biased region" description="Polar residues" evidence="10">
    <location>
        <begin position="101"/>
        <end position="117"/>
    </location>
</feature>
<dbReference type="InterPro" id="IPR003892">
    <property type="entry name" value="CUE"/>
</dbReference>
<dbReference type="Pfam" id="PF02845">
    <property type="entry name" value="CUE"/>
    <property type="match status" value="1"/>
</dbReference>
<evidence type="ECO:0000313" key="14">
    <source>
        <dbReference type="Proteomes" id="UP001271007"/>
    </source>
</evidence>
<accession>A0AAJ0DGS7</accession>
<keyword evidence="14" id="KW-1185">Reference proteome</keyword>
<dbReference type="Proteomes" id="UP001271007">
    <property type="component" value="Unassembled WGS sequence"/>
</dbReference>
<evidence type="ECO:0000256" key="7">
    <source>
        <dbReference type="ARBA" id="ARBA00037847"/>
    </source>
</evidence>
<reference evidence="13" key="1">
    <citation type="submission" date="2023-04" db="EMBL/GenBank/DDBJ databases">
        <title>Black Yeasts Isolated from many extreme environments.</title>
        <authorList>
            <person name="Coleine C."/>
            <person name="Stajich J.E."/>
            <person name="Selbmann L."/>
        </authorList>
    </citation>
    <scope>NUCLEOTIDE SEQUENCE</scope>
    <source>
        <strain evidence="13">CCFEE 5312</strain>
    </source>
</reference>
<dbReference type="PROSITE" id="PS51140">
    <property type="entry name" value="CUE"/>
    <property type="match status" value="1"/>
</dbReference>
<dbReference type="GO" id="GO:0005789">
    <property type="term" value="C:endoplasmic reticulum membrane"/>
    <property type="evidence" value="ECO:0007669"/>
    <property type="project" value="UniProtKB-SubCell"/>
</dbReference>
<evidence type="ECO:0000256" key="10">
    <source>
        <dbReference type="SAM" id="MobiDB-lite"/>
    </source>
</evidence>
<evidence type="ECO:0000256" key="11">
    <source>
        <dbReference type="SAM" id="Phobius"/>
    </source>
</evidence>
<dbReference type="EMBL" id="JAWDJX010000036">
    <property type="protein sequence ID" value="KAK3049876.1"/>
    <property type="molecule type" value="Genomic_DNA"/>
</dbReference>
<feature type="compositionally biased region" description="Basic and acidic residues" evidence="10">
    <location>
        <begin position="141"/>
        <end position="154"/>
    </location>
</feature>
<dbReference type="AlphaFoldDB" id="A0AAJ0DGS7"/>
<dbReference type="CDD" id="cd14424">
    <property type="entry name" value="CUE_Cue1p_like"/>
    <property type="match status" value="1"/>
</dbReference>
<comment type="similarity">
    <text evidence="8">Belongs to the CUE1 family.</text>
</comment>
<organism evidence="13 14">
    <name type="scientific">Extremus antarcticus</name>
    <dbReference type="NCBI Taxonomy" id="702011"/>
    <lineage>
        <taxon>Eukaryota</taxon>
        <taxon>Fungi</taxon>
        <taxon>Dikarya</taxon>
        <taxon>Ascomycota</taxon>
        <taxon>Pezizomycotina</taxon>
        <taxon>Dothideomycetes</taxon>
        <taxon>Dothideomycetidae</taxon>
        <taxon>Mycosphaerellales</taxon>
        <taxon>Extremaceae</taxon>
        <taxon>Extremus</taxon>
    </lineage>
</organism>
<feature type="region of interest" description="Disordered" evidence="10">
    <location>
        <begin position="88"/>
        <end position="158"/>
    </location>
</feature>
<keyword evidence="5 11" id="KW-1133">Transmembrane helix</keyword>
<evidence type="ECO:0000256" key="2">
    <source>
        <dbReference type="ARBA" id="ARBA00022692"/>
    </source>
</evidence>
<evidence type="ECO:0000256" key="1">
    <source>
        <dbReference type="ARBA" id="ARBA00004586"/>
    </source>
</evidence>
<evidence type="ECO:0000256" key="5">
    <source>
        <dbReference type="ARBA" id="ARBA00022989"/>
    </source>
</evidence>
<evidence type="ECO:0000256" key="8">
    <source>
        <dbReference type="ARBA" id="ARBA00061383"/>
    </source>
</evidence>
<dbReference type="GO" id="GO:0043130">
    <property type="term" value="F:ubiquitin binding"/>
    <property type="evidence" value="ECO:0007669"/>
    <property type="project" value="InterPro"/>
</dbReference>
<gene>
    <name evidence="13" type="ORF">LTR09_008796</name>
</gene>
<evidence type="ECO:0000256" key="6">
    <source>
        <dbReference type="ARBA" id="ARBA00023136"/>
    </source>
</evidence>
<keyword evidence="4" id="KW-0256">Endoplasmic reticulum</keyword>
<sequence>MAESQTSINIPQILAVAIVGFFAIRWFLNKPASASAPPASSSSRGGRQVDVTKINQVTSMFPQLDRRAIAWDLQRNGGSVAATTERVLGGRGLDNPPPSFQPNIPAQETASGSSSGVQKRGAPGQPDLITRYNLQGRISGKGKEAEPSEEERMKSAWSADKAARAENLKRRREEMILAARRKMEAKEGQA</sequence>
<feature type="domain" description="CUE" evidence="12">
    <location>
        <begin position="49"/>
        <end position="92"/>
    </location>
</feature>
<keyword evidence="2 11" id="KW-0812">Transmembrane</keyword>
<evidence type="ECO:0000313" key="13">
    <source>
        <dbReference type="EMBL" id="KAK3049876.1"/>
    </source>
</evidence>
<evidence type="ECO:0000256" key="9">
    <source>
        <dbReference type="ARBA" id="ARBA00072899"/>
    </source>
</evidence>
<evidence type="ECO:0000256" key="4">
    <source>
        <dbReference type="ARBA" id="ARBA00022824"/>
    </source>
</evidence>
<dbReference type="Gene3D" id="1.10.8.10">
    <property type="entry name" value="DNA helicase RuvA subunit, C-terminal domain"/>
    <property type="match status" value="1"/>
</dbReference>
<comment type="subcellular location">
    <subcellularLocation>
        <location evidence="7">Endomembrane system</location>
        <topology evidence="7">Single-pass membrane protein</topology>
    </subcellularLocation>
    <subcellularLocation>
        <location evidence="1">Endoplasmic reticulum membrane</location>
    </subcellularLocation>
</comment>